<dbReference type="OrthoDB" id="6362414at2759"/>
<feature type="region of interest" description="Disordered" evidence="2">
    <location>
        <begin position="223"/>
        <end position="244"/>
    </location>
</feature>
<sequence>MLKGEKLSFELIRQEKELAEQMQKRAEEQLMELQRKIPREYVPKATLLHLQAEIESKCQLELSNKLAELNQLIDQQSQQQQSQAKVKESQEQGLRNEISRLSEEIIRLRAKLSVYSEEEDTWKTRHNRLMDLYQHEVQTKHNHIHKNTQLNKPKEESVSINLREINAHLQTPFASSTFLGQLTPPSSLHLPKAPSNIDSYHYTHSDTLDRTLNKYLSSVDERPRSVRIDDKPQTRTSHVQPPPTLWRKEQVPTLDQSCEDYVDLLRKKYGL</sequence>
<feature type="coiled-coil region" evidence="1">
    <location>
        <begin position="9"/>
        <end position="118"/>
    </location>
</feature>
<proteinExistence type="predicted"/>
<keyword evidence="1" id="KW-0175">Coiled coil</keyword>
<keyword evidence="4" id="KW-1185">Reference proteome</keyword>
<organism evidence="3 4">
    <name type="scientific">Penaeus vannamei</name>
    <name type="common">Whiteleg shrimp</name>
    <name type="synonym">Litopenaeus vannamei</name>
    <dbReference type="NCBI Taxonomy" id="6689"/>
    <lineage>
        <taxon>Eukaryota</taxon>
        <taxon>Metazoa</taxon>
        <taxon>Ecdysozoa</taxon>
        <taxon>Arthropoda</taxon>
        <taxon>Crustacea</taxon>
        <taxon>Multicrustacea</taxon>
        <taxon>Malacostraca</taxon>
        <taxon>Eumalacostraca</taxon>
        <taxon>Eucarida</taxon>
        <taxon>Decapoda</taxon>
        <taxon>Dendrobranchiata</taxon>
        <taxon>Penaeoidea</taxon>
        <taxon>Penaeidae</taxon>
        <taxon>Penaeus</taxon>
    </lineage>
</organism>
<name>A0A423SYP1_PENVA</name>
<evidence type="ECO:0000313" key="4">
    <source>
        <dbReference type="Proteomes" id="UP000283509"/>
    </source>
</evidence>
<protein>
    <submittedName>
        <fullName evidence="3">Uncharacterized protein</fullName>
    </submittedName>
</protein>
<reference evidence="3 4" key="1">
    <citation type="submission" date="2018-04" db="EMBL/GenBank/DDBJ databases">
        <authorList>
            <person name="Zhang X."/>
            <person name="Yuan J."/>
            <person name="Li F."/>
            <person name="Xiang J."/>
        </authorList>
    </citation>
    <scope>NUCLEOTIDE SEQUENCE [LARGE SCALE GENOMIC DNA]</scope>
    <source>
        <tissue evidence="3">Muscle</tissue>
    </source>
</reference>
<dbReference type="AlphaFoldDB" id="A0A423SYP1"/>
<reference evidence="3 4" key="2">
    <citation type="submission" date="2019-01" db="EMBL/GenBank/DDBJ databases">
        <title>The decoding of complex shrimp genome reveals the adaptation for benthos swimmer, frequently molting mechanism and breeding impact on genome.</title>
        <authorList>
            <person name="Sun Y."/>
            <person name="Gao Y."/>
            <person name="Yu Y."/>
        </authorList>
    </citation>
    <scope>NUCLEOTIDE SEQUENCE [LARGE SCALE GENOMIC DNA]</scope>
    <source>
        <tissue evidence="3">Muscle</tissue>
    </source>
</reference>
<dbReference type="EMBL" id="QCYY01002564">
    <property type="protein sequence ID" value="ROT69426.1"/>
    <property type="molecule type" value="Genomic_DNA"/>
</dbReference>
<feature type="compositionally biased region" description="Basic and acidic residues" evidence="2">
    <location>
        <begin position="223"/>
        <end position="233"/>
    </location>
</feature>
<gene>
    <name evidence="3" type="ORF">C7M84_012374</name>
</gene>
<comment type="caution">
    <text evidence="3">The sequence shown here is derived from an EMBL/GenBank/DDBJ whole genome shotgun (WGS) entry which is preliminary data.</text>
</comment>
<accession>A0A423SYP1</accession>
<evidence type="ECO:0000313" key="3">
    <source>
        <dbReference type="EMBL" id="ROT69426.1"/>
    </source>
</evidence>
<evidence type="ECO:0000256" key="2">
    <source>
        <dbReference type="SAM" id="MobiDB-lite"/>
    </source>
</evidence>
<dbReference type="Proteomes" id="UP000283509">
    <property type="component" value="Unassembled WGS sequence"/>
</dbReference>
<evidence type="ECO:0000256" key="1">
    <source>
        <dbReference type="SAM" id="Coils"/>
    </source>
</evidence>